<feature type="region of interest" description="Disordered" evidence="5">
    <location>
        <begin position="290"/>
        <end position="334"/>
    </location>
</feature>
<keyword evidence="8" id="KW-1185">Reference proteome</keyword>
<organism evidence="7 8">
    <name type="scientific">Marasmius crinis-equi</name>
    <dbReference type="NCBI Taxonomy" id="585013"/>
    <lineage>
        <taxon>Eukaryota</taxon>
        <taxon>Fungi</taxon>
        <taxon>Dikarya</taxon>
        <taxon>Basidiomycota</taxon>
        <taxon>Agaricomycotina</taxon>
        <taxon>Agaricomycetes</taxon>
        <taxon>Agaricomycetidae</taxon>
        <taxon>Agaricales</taxon>
        <taxon>Marasmiineae</taxon>
        <taxon>Marasmiaceae</taxon>
        <taxon>Marasmius</taxon>
    </lineage>
</organism>
<evidence type="ECO:0000256" key="6">
    <source>
        <dbReference type="SAM" id="Phobius"/>
    </source>
</evidence>
<evidence type="ECO:0000256" key="2">
    <source>
        <dbReference type="ARBA" id="ARBA00022692"/>
    </source>
</evidence>
<keyword evidence="2 6" id="KW-0812">Transmembrane</keyword>
<dbReference type="PANTHER" id="PTHR31465">
    <property type="entry name" value="PROTEIN RTA1-RELATED"/>
    <property type="match status" value="1"/>
</dbReference>
<comment type="subcellular location">
    <subcellularLocation>
        <location evidence="1">Membrane</location>
        <topology evidence="1">Multi-pass membrane protein</topology>
    </subcellularLocation>
</comment>
<evidence type="ECO:0000313" key="7">
    <source>
        <dbReference type="EMBL" id="KAL0568149.1"/>
    </source>
</evidence>
<evidence type="ECO:0008006" key="9">
    <source>
        <dbReference type="Google" id="ProtNLM"/>
    </source>
</evidence>
<keyword evidence="3 6" id="KW-1133">Transmembrane helix</keyword>
<gene>
    <name evidence="7" type="ORF">V5O48_013843</name>
</gene>
<dbReference type="Pfam" id="PF04479">
    <property type="entry name" value="RTA1"/>
    <property type="match status" value="1"/>
</dbReference>
<feature type="transmembrane region" description="Helical" evidence="6">
    <location>
        <begin position="100"/>
        <end position="120"/>
    </location>
</feature>
<dbReference type="InterPro" id="IPR007568">
    <property type="entry name" value="RTA1"/>
</dbReference>
<dbReference type="EMBL" id="JBAHYK010001403">
    <property type="protein sequence ID" value="KAL0568149.1"/>
    <property type="molecule type" value="Genomic_DNA"/>
</dbReference>
<name>A0ABR3EYZ0_9AGAR</name>
<feature type="transmembrane region" description="Helical" evidence="6">
    <location>
        <begin position="132"/>
        <end position="157"/>
    </location>
</feature>
<evidence type="ECO:0000313" key="8">
    <source>
        <dbReference type="Proteomes" id="UP001465976"/>
    </source>
</evidence>
<keyword evidence="4 6" id="KW-0472">Membrane</keyword>
<dbReference type="PANTHER" id="PTHR31465:SF15">
    <property type="entry name" value="LIPID TRANSPORTER ATNI-RELATED"/>
    <property type="match status" value="1"/>
</dbReference>
<evidence type="ECO:0000256" key="1">
    <source>
        <dbReference type="ARBA" id="ARBA00004141"/>
    </source>
</evidence>
<proteinExistence type="predicted"/>
<accession>A0ABR3EYZ0</accession>
<dbReference type="Proteomes" id="UP001465976">
    <property type="component" value="Unassembled WGS sequence"/>
</dbReference>
<feature type="transmembrane region" description="Helical" evidence="6">
    <location>
        <begin position="59"/>
        <end position="80"/>
    </location>
</feature>
<feature type="transmembrane region" description="Helical" evidence="6">
    <location>
        <begin position="31"/>
        <end position="50"/>
    </location>
</feature>
<sequence length="334" mass="37177">MPKLNVVVSAIHLLPTDLDDPDFPFAYCPNLAPAVVFCLLFALSTGLHIYQAIHYRKRFCWVIITAGATETVSFAMRALARYDISPQGFGIPAQVLSQCAPALINAYVYMVFGRLVYYFVPEKRVGKFNARTIARGFVLLDWCIGGLQGAGSAIANIGPGNPDLIPDGNPIKNLNRIGVILFLTGLAFQQLGVLVFSGVAIYVHLKLQDMKNQRDYRPTDWRKIIWPLYGAVSLITDRFVFRLVEFSNYPNTSYSTHETAYYVLDAGAMALCLFMFNLFHPGAVLVGDESEYPKKGRDREQIQSSEEIELAGATARQDVSRTSNANNENEVDRS</sequence>
<evidence type="ECO:0000256" key="3">
    <source>
        <dbReference type="ARBA" id="ARBA00022989"/>
    </source>
</evidence>
<feature type="transmembrane region" description="Helical" evidence="6">
    <location>
        <begin position="261"/>
        <end position="287"/>
    </location>
</feature>
<evidence type="ECO:0000256" key="5">
    <source>
        <dbReference type="SAM" id="MobiDB-lite"/>
    </source>
</evidence>
<feature type="transmembrane region" description="Helical" evidence="6">
    <location>
        <begin position="177"/>
        <end position="203"/>
    </location>
</feature>
<evidence type="ECO:0000256" key="4">
    <source>
        <dbReference type="ARBA" id="ARBA00023136"/>
    </source>
</evidence>
<feature type="compositionally biased region" description="Basic and acidic residues" evidence="5">
    <location>
        <begin position="291"/>
        <end position="301"/>
    </location>
</feature>
<reference evidence="7 8" key="1">
    <citation type="submission" date="2024-02" db="EMBL/GenBank/DDBJ databases">
        <title>A draft genome for the cacao thread blight pathogen Marasmius crinis-equi.</title>
        <authorList>
            <person name="Cohen S.P."/>
            <person name="Baruah I.K."/>
            <person name="Amoako-Attah I."/>
            <person name="Bukari Y."/>
            <person name="Meinhardt L.W."/>
            <person name="Bailey B.A."/>
        </authorList>
    </citation>
    <scope>NUCLEOTIDE SEQUENCE [LARGE SCALE GENOMIC DNA]</scope>
    <source>
        <strain evidence="7 8">GH-76</strain>
    </source>
</reference>
<feature type="transmembrane region" description="Helical" evidence="6">
    <location>
        <begin position="224"/>
        <end position="241"/>
    </location>
</feature>
<protein>
    <recommendedName>
        <fullName evidence="9">RTA1-domain-containing protein</fullName>
    </recommendedName>
</protein>
<comment type="caution">
    <text evidence="7">The sequence shown here is derived from an EMBL/GenBank/DDBJ whole genome shotgun (WGS) entry which is preliminary data.</text>
</comment>